<evidence type="ECO:0000256" key="5">
    <source>
        <dbReference type="SAM" id="Phobius"/>
    </source>
</evidence>
<dbReference type="PROSITE" id="PS50261">
    <property type="entry name" value="G_PROTEIN_RECEP_F2_4"/>
    <property type="match status" value="1"/>
</dbReference>
<dbReference type="InterPro" id="IPR000832">
    <property type="entry name" value="GPCR_2_secretin-like"/>
</dbReference>
<keyword evidence="3 5" id="KW-1133">Transmembrane helix</keyword>
<keyword evidence="8" id="KW-1185">Reference proteome</keyword>
<dbReference type="EMBL" id="CP092886">
    <property type="protein sequence ID" value="UYV85177.1"/>
    <property type="molecule type" value="Genomic_DNA"/>
</dbReference>
<dbReference type="Gene3D" id="1.20.1070.10">
    <property type="entry name" value="Rhodopsin 7-helix transmembrane proteins"/>
    <property type="match status" value="1"/>
</dbReference>
<organism evidence="7 8">
    <name type="scientific">Cordylochernes scorpioides</name>
    <dbReference type="NCBI Taxonomy" id="51811"/>
    <lineage>
        <taxon>Eukaryota</taxon>
        <taxon>Metazoa</taxon>
        <taxon>Ecdysozoa</taxon>
        <taxon>Arthropoda</taxon>
        <taxon>Chelicerata</taxon>
        <taxon>Arachnida</taxon>
        <taxon>Pseudoscorpiones</taxon>
        <taxon>Cheliferoidea</taxon>
        <taxon>Chernetidae</taxon>
        <taxon>Cordylochernes</taxon>
    </lineage>
</organism>
<evidence type="ECO:0000256" key="3">
    <source>
        <dbReference type="ARBA" id="ARBA00022989"/>
    </source>
</evidence>
<evidence type="ECO:0000256" key="1">
    <source>
        <dbReference type="ARBA" id="ARBA00004141"/>
    </source>
</evidence>
<reference evidence="7 8" key="1">
    <citation type="submission" date="2022-03" db="EMBL/GenBank/DDBJ databases">
        <title>A chromosomal length assembly of Cordylochernes scorpioides.</title>
        <authorList>
            <person name="Zeh D."/>
            <person name="Zeh J."/>
        </authorList>
    </citation>
    <scope>NUCLEOTIDE SEQUENCE [LARGE SCALE GENOMIC DNA]</scope>
    <source>
        <strain evidence="7">IN4F17</strain>
        <tissue evidence="7">Whole Body</tissue>
    </source>
</reference>
<keyword evidence="4 5" id="KW-0472">Membrane</keyword>
<evidence type="ECO:0000259" key="6">
    <source>
        <dbReference type="PROSITE" id="PS50261"/>
    </source>
</evidence>
<feature type="transmembrane region" description="Helical" evidence="5">
    <location>
        <begin position="73"/>
        <end position="90"/>
    </location>
</feature>
<keyword evidence="2 5" id="KW-0812">Transmembrane</keyword>
<proteinExistence type="predicted"/>
<evidence type="ECO:0000256" key="2">
    <source>
        <dbReference type="ARBA" id="ARBA00022692"/>
    </source>
</evidence>
<comment type="subcellular location">
    <subcellularLocation>
        <location evidence="1">Membrane</location>
        <topology evidence="1">Multi-pass membrane protein</topology>
    </subcellularLocation>
</comment>
<sequence length="159" mass="18279">MNEHLIIIGAIVKTFVLKWFRINCFLNIQAEVMVVSIWIKLAAWLFYLLSLAALIYYIVLIARKTTLHEQFHYIRFNTAVATLGALTSIFSTEFKHPKEACRILACFIHYFYLALGAWFIMEAHALYAAVLYGVIGGRERCYLLIGWGEAFLPRLATLP</sequence>
<gene>
    <name evidence="7" type="ORF">LAZ67_X004816</name>
</gene>
<name>A0ABY6LXW2_9ARAC</name>
<feature type="transmembrane region" description="Helical" evidence="5">
    <location>
        <begin position="110"/>
        <end position="135"/>
    </location>
</feature>
<accession>A0ABY6LXW2</accession>
<feature type="domain" description="G-protein coupled receptors family 2 profile 2" evidence="6">
    <location>
        <begin position="39"/>
        <end position="159"/>
    </location>
</feature>
<dbReference type="InterPro" id="IPR017981">
    <property type="entry name" value="GPCR_2-like_7TM"/>
</dbReference>
<evidence type="ECO:0000256" key="4">
    <source>
        <dbReference type="ARBA" id="ARBA00023136"/>
    </source>
</evidence>
<evidence type="ECO:0000313" key="7">
    <source>
        <dbReference type="EMBL" id="UYV85177.1"/>
    </source>
</evidence>
<evidence type="ECO:0000313" key="8">
    <source>
        <dbReference type="Proteomes" id="UP001235939"/>
    </source>
</evidence>
<dbReference type="Pfam" id="PF00002">
    <property type="entry name" value="7tm_2"/>
    <property type="match status" value="1"/>
</dbReference>
<feature type="transmembrane region" description="Helical" evidence="5">
    <location>
        <begin position="41"/>
        <end position="61"/>
    </location>
</feature>
<dbReference type="Proteomes" id="UP001235939">
    <property type="component" value="Chromosome X"/>
</dbReference>
<protein>
    <submittedName>
        <fullName evidence="7">GPR133</fullName>
    </submittedName>
</protein>